<feature type="compositionally biased region" description="Low complexity" evidence="1">
    <location>
        <begin position="1866"/>
        <end position="1878"/>
    </location>
</feature>
<feature type="compositionally biased region" description="Low complexity" evidence="1">
    <location>
        <begin position="1202"/>
        <end position="1223"/>
    </location>
</feature>
<keyword evidence="3" id="KW-1185">Reference proteome</keyword>
<feature type="compositionally biased region" description="Low complexity" evidence="1">
    <location>
        <begin position="253"/>
        <end position="264"/>
    </location>
</feature>
<feature type="region of interest" description="Disordered" evidence="1">
    <location>
        <begin position="1859"/>
        <end position="1878"/>
    </location>
</feature>
<evidence type="ECO:0000256" key="1">
    <source>
        <dbReference type="SAM" id="MobiDB-lite"/>
    </source>
</evidence>
<reference evidence="2 3" key="1">
    <citation type="submission" date="2019-11" db="EMBL/GenBank/DDBJ databases">
        <title>Novel species isolated from a subtropical stream in China.</title>
        <authorList>
            <person name="Lu H."/>
        </authorList>
    </citation>
    <scope>NUCLEOTIDE SEQUENCE [LARGE SCALE GENOMIC DNA]</scope>
    <source>
        <strain evidence="2 3">FT80W</strain>
    </source>
</reference>
<feature type="region of interest" description="Disordered" evidence="1">
    <location>
        <begin position="800"/>
        <end position="820"/>
    </location>
</feature>
<feature type="compositionally biased region" description="Basic and acidic residues" evidence="1">
    <location>
        <begin position="1179"/>
        <end position="1201"/>
    </location>
</feature>
<organism evidence="2 3">
    <name type="scientific">Duganella guangzhouensis</name>
    <dbReference type="NCBI Taxonomy" id="2666084"/>
    <lineage>
        <taxon>Bacteria</taxon>
        <taxon>Pseudomonadati</taxon>
        <taxon>Pseudomonadota</taxon>
        <taxon>Betaproteobacteria</taxon>
        <taxon>Burkholderiales</taxon>
        <taxon>Oxalobacteraceae</taxon>
        <taxon>Telluria group</taxon>
        <taxon>Duganella</taxon>
    </lineage>
</organism>
<sequence>MMQTPNLIHGLTFDVAYEGSAMSGDALAEWLRAVLLPVVDEVLARQPGRRRIERLELDLGSVDQDEAEEVLARRLFAQLSSALDGAAELAGGTPVAAVKREPEVGDLLLGFLRSGRLAWVVSADPRVAHQELLRKVLGGAGGRAVLKTVVQDRKMLLRLVRQFDAELLAEVAELVHSSRPPPPRLRAGSAEVEAYWLSVLRGESPGGADAGLSAAEPAHLPAASTAQAVGGDSHAVAQASRDARKHPPLPSGAQQLAQALQKAEMAKAGRLLPEAATGPVAATSAERPSEPAQISATAGPTEPAPARPHANPSNTAQPRPPANPSRPAQTDASASPSASAQTSASASPIATAQTSAPASPSATAQASAWASPSAVAQTSASASPIATAQASASASPSATAQASAWASPSAVAQTSASASPIATAQASASASPIATAQASALASPSAASQSSASAGPSAAAQTSVSASQSGLAQSSALVNPSGIAQTNVLGRVNDPAKTGASGSQSGPAQPSASASTSGAAQASVLGRASGSAQVSAPAHPDDLALTNISARLGDATHGSISARSADQTEAGASTHEDDPASIGAPVHRDNPIQARTSTKQSNQVQHDTAAHLDNAERAATSKYLDGSATKNAAARLDGPEASSSIARQENSAQVDAIASSALTQPGMLDQPDDPAKAQASVHPGNQAQAKTNARSDDQASPGVTDRLESKTVPGNSGPTNHQAASSNSGHSDSLTAATNSTQPNVLVGSSDSARSDSSAEPSIPARGDTPAQTAAVVSSSGLAQADNSAGSDGTLYAGIGNQHIGSNQPKDVTSASEVPRAGLSKETIAAVARRGVRPFVDQPGAEPRNDVTNAAAGANSVASPTGGDDRPSSSMPPTPEASNRLAASAATNAPLEAHGFQSDNSPPPAASDSKQSDAARSSRPSIKRQLTHILLTSDIASLKPLLPEIAASYRNEFATLWHRLSAPARQRNLERSQSELSASEHALLTELIAKRTSEGPLAGSAVNLFYLALQNGDAASIKRLWPSITEAHHAGFNAVWNRLSADVRRQHLVLLKEVLSPAEQGSLSVLLPARVAGLRQEQGRDAHEASAQNEAVVAASGEPAAAAPVATGNAAIASADVRAEPRARIDTKAAATTATSAVTVATPDAITAIAATATAIAAAASPDAITAAVAAPRDAATRDAATRDTATRDTATRDAATRDAVAPDAGTRDAATPDAATRDAVAPDAAALDVAAPDAATRDAGTPEAVAAPPVVAVAAAGAAAAIGAEPSAFAIAPALALFRDWQRHKLELASLSLSLADLKQWLNWWLMHDPRLVNQDCSLMLQAIETRCAQVELPELFMREVLTALRADNPLDLDALAAQANRAMIASDRPAAMDPITTLKSQQAIRNFIEQHRAEDAALRNLNAAQLHQLVRAWITQDATAEPSLFLLAIEDRALQAADAHAYFSTILQGILDGRAVDLDLLVMAAPSAWPLSAREAQVEASAMPDAAQPRVEPAEKSGLPPALLRVLPGRLADAFLQADLTPLKGVWAELARAHPDLLRAAAQRYLRRPQSRDALIANSSADMLRGLLQALSPAVAQVLLPILDHAVECNAVLPAPLTLQQFQQRVISFGFQQAMEGQDANWLPLLLDSLSPNQPNQPEQQQAAHAWHAILPASPALKRSLFGEKYLAAVRAYDADSHSQPALHTMLTMELCQTYPELIDEALQAQLAATPPSPASAASETTLAILLMRTGQPDKLEQLAVELQLQRILSAPQTLLSGALESALAQPATIARLAEYTSGPVMAQLLARLAPELAAQLPIALRAISSQLDIANIPAMQNSALWRSIYEAAFVAADPVTLAEFIRTLVQTTAPKASVPQPVSAASTGATGQAGPASQPAAIMQALMMPLTAPPALAEQAGPPELRDGATTHQAEAQDDVYAGESSVLNAGMVIIATYMQRLFSILELTESGRFKSEQEAQRAVHLLQYAVTGQTSTPEYQLVLNKLFCGIHGGEPIAAGIDITDKEKDTIEQMLKGVIAHWSALGKTSVGGLRQTFLRREGQLYFDNDAWHLKIPQATFDMLLDRLPWSFSMIKFPWMPHPLNVTWR</sequence>
<feature type="compositionally biased region" description="Polar residues" evidence="1">
    <location>
        <begin position="712"/>
        <end position="744"/>
    </location>
</feature>
<accession>A0A6I2KW17</accession>
<dbReference type="Proteomes" id="UP000433309">
    <property type="component" value="Unassembled WGS sequence"/>
</dbReference>
<evidence type="ECO:0000313" key="3">
    <source>
        <dbReference type="Proteomes" id="UP000433309"/>
    </source>
</evidence>
<feature type="compositionally biased region" description="Polar residues" evidence="1">
    <location>
        <begin position="770"/>
        <end position="788"/>
    </location>
</feature>
<dbReference type="RefSeq" id="WP_154374458.1">
    <property type="nucleotide sequence ID" value="NZ_WKJK01000003.1"/>
</dbReference>
<feature type="compositionally biased region" description="Polar residues" evidence="1">
    <location>
        <begin position="558"/>
        <end position="571"/>
    </location>
</feature>
<evidence type="ECO:0000313" key="2">
    <source>
        <dbReference type="EMBL" id="MRW89710.1"/>
    </source>
</evidence>
<feature type="region of interest" description="Disordered" evidence="1">
    <location>
        <begin position="1174"/>
        <end position="1223"/>
    </location>
</feature>
<feature type="compositionally biased region" description="Polar residues" evidence="1">
    <location>
        <begin position="683"/>
        <end position="692"/>
    </location>
</feature>
<feature type="region of interest" description="Disordered" evidence="1">
    <location>
        <begin position="277"/>
        <end position="358"/>
    </location>
</feature>
<proteinExistence type="predicted"/>
<feature type="compositionally biased region" description="Low complexity" evidence="1">
    <location>
        <begin position="328"/>
        <end position="358"/>
    </location>
</feature>
<dbReference type="InterPro" id="IPR045538">
    <property type="entry name" value="CIS_TMP"/>
</dbReference>
<feature type="compositionally biased region" description="Polar residues" evidence="1">
    <location>
        <begin position="803"/>
        <end position="816"/>
    </location>
</feature>
<feature type="region of interest" description="Disordered" evidence="1">
    <location>
        <begin position="492"/>
        <end position="520"/>
    </location>
</feature>
<feature type="compositionally biased region" description="Low complexity" evidence="1">
    <location>
        <begin position="498"/>
        <end position="520"/>
    </location>
</feature>
<comment type="caution">
    <text evidence="2">The sequence shown here is derived from an EMBL/GenBank/DDBJ whole genome shotgun (WGS) entry which is preliminary data.</text>
</comment>
<feature type="region of interest" description="Disordered" evidence="1">
    <location>
        <begin position="558"/>
        <end position="588"/>
    </location>
</feature>
<gene>
    <name evidence="2" type="ORF">GJ699_06920</name>
</gene>
<feature type="compositionally biased region" description="Low complexity" evidence="1">
    <location>
        <begin position="749"/>
        <end position="759"/>
    </location>
</feature>
<name>A0A6I2KW17_9BURK</name>
<feature type="region of interest" description="Disordered" evidence="1">
    <location>
        <begin position="225"/>
        <end position="264"/>
    </location>
</feature>
<feature type="region of interest" description="Disordered" evidence="1">
    <location>
        <begin position="664"/>
        <end position="788"/>
    </location>
</feature>
<feature type="region of interest" description="Disordered" evidence="1">
    <location>
        <begin position="839"/>
        <end position="925"/>
    </location>
</feature>
<protein>
    <submittedName>
        <fullName evidence="2">Uncharacterized protein</fullName>
    </submittedName>
</protein>
<dbReference type="EMBL" id="WKJK01000003">
    <property type="protein sequence ID" value="MRW89710.1"/>
    <property type="molecule type" value="Genomic_DNA"/>
</dbReference>
<dbReference type="Pfam" id="PF19268">
    <property type="entry name" value="CIS_TMP"/>
    <property type="match status" value="2"/>
</dbReference>